<gene>
    <name evidence="2" type="ORF">FN846DRAFT_962720</name>
</gene>
<keyword evidence="3" id="KW-1185">Reference proteome</keyword>
<sequence>MQLLPHHLRHVMFTGHVWTLHHLPGLKDIPLFIANKPLLLPVPCSPPTTTPYPFQPPEDPWTEALDPLKVIPKEAIDLALQTFRGADALLVFFSGSLIAVYNEKQEIDQIPETFGGLRVTVTRHGSFLPTTPAKEEGFTSEDTGSKIEGADTGSNDSVDHQTPHSRPSSPLDSRESLQLEPVRDVFVPGERVWVHGPRFGQDAAPHLRYGNYLYRDAFGAAGVLVRLDGDDFLTTTTHTSALFTEYCKKAWDELPVVNRLSSIFKFKDTPEPVKMDVFRGNVERVKFGTIVRTFDPDAVQGYPRGYRHDLSLIKLENPAEMRSPELTWNSDPLSLFFNRPIKLLSSIPPPVAEGVAVPVEWGATIGQAVCRVIGGNDTEEVSEQFSRCYLWRTYGFFRSIQGWSGSPLTVSDEGGRTSVFGFQNWEWTRIGDARWNDNFKDMVATTEEEAQELAESGQYSFYGSYFLPPVIKSAKILSTKIKQA</sequence>
<dbReference type="AlphaFoldDB" id="A0A5J5EMV4"/>
<dbReference type="EMBL" id="VXIS01000189">
    <property type="protein sequence ID" value="KAA8898219.1"/>
    <property type="molecule type" value="Genomic_DNA"/>
</dbReference>
<dbReference type="InParanoid" id="A0A5J5EMV4"/>
<dbReference type="InterPro" id="IPR009003">
    <property type="entry name" value="Peptidase_S1_PA"/>
</dbReference>
<evidence type="ECO:0000256" key="1">
    <source>
        <dbReference type="SAM" id="MobiDB-lite"/>
    </source>
</evidence>
<evidence type="ECO:0000313" key="2">
    <source>
        <dbReference type="EMBL" id="KAA8898219.1"/>
    </source>
</evidence>
<protein>
    <submittedName>
        <fullName evidence="2">Uncharacterized protein</fullName>
    </submittedName>
</protein>
<dbReference type="SUPFAM" id="SSF50494">
    <property type="entry name" value="Trypsin-like serine proteases"/>
    <property type="match status" value="1"/>
</dbReference>
<proteinExistence type="predicted"/>
<feature type="region of interest" description="Disordered" evidence="1">
    <location>
        <begin position="126"/>
        <end position="175"/>
    </location>
</feature>
<feature type="compositionally biased region" description="Basic and acidic residues" evidence="1">
    <location>
        <begin position="133"/>
        <end position="149"/>
    </location>
</feature>
<organism evidence="2 3">
    <name type="scientific">Sphaerosporella brunnea</name>
    <dbReference type="NCBI Taxonomy" id="1250544"/>
    <lineage>
        <taxon>Eukaryota</taxon>
        <taxon>Fungi</taxon>
        <taxon>Dikarya</taxon>
        <taxon>Ascomycota</taxon>
        <taxon>Pezizomycotina</taxon>
        <taxon>Pezizomycetes</taxon>
        <taxon>Pezizales</taxon>
        <taxon>Pyronemataceae</taxon>
        <taxon>Sphaerosporella</taxon>
    </lineage>
</organism>
<dbReference type="Proteomes" id="UP000326924">
    <property type="component" value="Unassembled WGS sequence"/>
</dbReference>
<reference evidence="2 3" key="1">
    <citation type="submission" date="2019-09" db="EMBL/GenBank/DDBJ databases">
        <title>Draft genome of the ectomycorrhizal ascomycete Sphaerosporella brunnea.</title>
        <authorList>
            <consortium name="DOE Joint Genome Institute"/>
            <person name="Benucci G.M."/>
            <person name="Marozzi G."/>
            <person name="Antonielli L."/>
            <person name="Sanchez S."/>
            <person name="Marco P."/>
            <person name="Wang X."/>
            <person name="Falini L.B."/>
            <person name="Barry K."/>
            <person name="Haridas S."/>
            <person name="Lipzen A."/>
            <person name="Labutti K."/>
            <person name="Grigoriev I.V."/>
            <person name="Murat C."/>
            <person name="Martin F."/>
            <person name="Albertini E."/>
            <person name="Donnini D."/>
            <person name="Bonito G."/>
        </authorList>
    </citation>
    <scope>NUCLEOTIDE SEQUENCE [LARGE SCALE GENOMIC DNA]</scope>
    <source>
        <strain evidence="2 3">Sb_GMNB300</strain>
    </source>
</reference>
<name>A0A5J5EMV4_9PEZI</name>
<comment type="caution">
    <text evidence="2">The sequence shown here is derived from an EMBL/GenBank/DDBJ whole genome shotgun (WGS) entry which is preliminary data.</text>
</comment>
<accession>A0A5J5EMV4</accession>
<evidence type="ECO:0000313" key="3">
    <source>
        <dbReference type="Proteomes" id="UP000326924"/>
    </source>
</evidence>